<evidence type="ECO:0000256" key="5">
    <source>
        <dbReference type="ARBA" id="ARBA00022475"/>
    </source>
</evidence>
<evidence type="ECO:0000256" key="9">
    <source>
        <dbReference type="ARBA" id="ARBA00023136"/>
    </source>
</evidence>
<keyword evidence="9" id="KW-0472">Membrane</keyword>
<dbReference type="GO" id="GO:0005525">
    <property type="term" value="F:GTP binding"/>
    <property type="evidence" value="ECO:0007669"/>
    <property type="project" value="UniProtKB-KW"/>
</dbReference>
<dbReference type="PANTHER" id="PTHR15440">
    <property type="entry name" value="XRP2 PROTEIN"/>
    <property type="match status" value="1"/>
</dbReference>
<dbReference type="PANTHER" id="PTHR15440:SF0">
    <property type="entry name" value="PROTEIN XRP2"/>
    <property type="match status" value="1"/>
</dbReference>
<dbReference type="GO" id="GO:0005096">
    <property type="term" value="F:GTPase activator activity"/>
    <property type="evidence" value="ECO:0007669"/>
    <property type="project" value="UniProtKB-KW"/>
</dbReference>
<dbReference type="Pfam" id="PF07986">
    <property type="entry name" value="TBCC"/>
    <property type="match status" value="1"/>
</dbReference>
<evidence type="ECO:0000256" key="7">
    <source>
        <dbReference type="ARBA" id="ARBA00022741"/>
    </source>
</evidence>
<reference evidence="13 14" key="1">
    <citation type="submission" date="2024-03" db="EMBL/GenBank/DDBJ databases">
        <title>The Acrasis kona genome and developmental transcriptomes reveal deep origins of eukaryotic multicellular pathways.</title>
        <authorList>
            <person name="Sheikh S."/>
            <person name="Fu C.-J."/>
            <person name="Brown M.W."/>
            <person name="Baldauf S.L."/>
        </authorList>
    </citation>
    <scope>NUCLEOTIDE SEQUENCE [LARGE SCALE GENOMIC DNA]</scope>
    <source>
        <strain evidence="13 14">ATCC MYA-3509</strain>
    </source>
</reference>
<dbReference type="SMART" id="SM00673">
    <property type="entry name" value="CARP"/>
    <property type="match status" value="2"/>
</dbReference>
<gene>
    <name evidence="13" type="ORF">AKO1_014280</name>
</gene>
<dbReference type="GO" id="GO:1990075">
    <property type="term" value="C:periciliary membrane compartment"/>
    <property type="evidence" value="ECO:0007669"/>
    <property type="project" value="TreeGrafter"/>
</dbReference>
<evidence type="ECO:0000259" key="12">
    <source>
        <dbReference type="PROSITE" id="PS51329"/>
    </source>
</evidence>
<keyword evidence="14" id="KW-1185">Reference proteome</keyword>
<comment type="subcellular location">
    <subcellularLocation>
        <location evidence="1">Cell membrane</location>
        <topology evidence="1">Lipid-anchor</topology>
        <orientation evidence="1">Cytoplasmic side</orientation>
    </subcellularLocation>
</comment>
<name>A0AAW2YZV9_9EUKA</name>
<evidence type="ECO:0000256" key="3">
    <source>
        <dbReference type="ARBA" id="ARBA00015771"/>
    </source>
</evidence>
<keyword evidence="6" id="KW-0519">Myristate</keyword>
<dbReference type="PROSITE" id="PS51329">
    <property type="entry name" value="C_CAP_COFACTOR_C"/>
    <property type="match status" value="1"/>
</dbReference>
<dbReference type="Gene3D" id="2.160.20.70">
    <property type="match status" value="1"/>
</dbReference>
<evidence type="ECO:0000256" key="1">
    <source>
        <dbReference type="ARBA" id="ARBA00004342"/>
    </source>
</evidence>
<keyword evidence="4" id="KW-0343">GTPase activation</keyword>
<dbReference type="Proteomes" id="UP001431209">
    <property type="component" value="Unassembled WGS sequence"/>
</dbReference>
<keyword evidence="10" id="KW-0564">Palmitate</keyword>
<evidence type="ECO:0000256" key="10">
    <source>
        <dbReference type="ARBA" id="ARBA00023139"/>
    </source>
</evidence>
<keyword evidence="8" id="KW-0342">GTP-binding</keyword>
<keyword evidence="7" id="KW-0547">Nucleotide-binding</keyword>
<evidence type="ECO:0000256" key="2">
    <source>
        <dbReference type="ARBA" id="ARBA00008848"/>
    </source>
</evidence>
<dbReference type="GO" id="GO:0005929">
    <property type="term" value="C:cilium"/>
    <property type="evidence" value="ECO:0007669"/>
    <property type="project" value="TreeGrafter"/>
</dbReference>
<keyword evidence="11" id="KW-0449">Lipoprotein</keyword>
<feature type="domain" description="C-CAP/cofactor C-like" evidence="12">
    <location>
        <begin position="31"/>
        <end position="184"/>
    </location>
</feature>
<dbReference type="InterPro" id="IPR017901">
    <property type="entry name" value="C-CAP_CF_C-like"/>
</dbReference>
<evidence type="ECO:0000313" key="14">
    <source>
        <dbReference type="Proteomes" id="UP001431209"/>
    </source>
</evidence>
<dbReference type="AlphaFoldDB" id="A0AAW2YZV9"/>
<dbReference type="InterPro" id="IPR039093">
    <property type="entry name" value="XRP2"/>
</dbReference>
<evidence type="ECO:0000256" key="6">
    <source>
        <dbReference type="ARBA" id="ARBA00022707"/>
    </source>
</evidence>
<evidence type="ECO:0000256" key="11">
    <source>
        <dbReference type="ARBA" id="ARBA00023288"/>
    </source>
</evidence>
<dbReference type="GO" id="GO:0006892">
    <property type="term" value="P:post-Golgi vesicle-mediated transport"/>
    <property type="evidence" value="ECO:0007669"/>
    <property type="project" value="TreeGrafter"/>
</dbReference>
<protein>
    <recommendedName>
        <fullName evidence="3">Protein XRP2</fullName>
    </recommendedName>
</protein>
<dbReference type="InterPro" id="IPR036850">
    <property type="entry name" value="NDK-like_dom_sf"/>
</dbReference>
<organism evidence="13 14">
    <name type="scientific">Acrasis kona</name>
    <dbReference type="NCBI Taxonomy" id="1008807"/>
    <lineage>
        <taxon>Eukaryota</taxon>
        <taxon>Discoba</taxon>
        <taxon>Heterolobosea</taxon>
        <taxon>Tetramitia</taxon>
        <taxon>Eutetramitia</taxon>
        <taxon>Acrasidae</taxon>
        <taxon>Acrasis</taxon>
    </lineage>
</organism>
<dbReference type="InterPro" id="IPR012945">
    <property type="entry name" value="Tubulin-bd_cofactor_C_dom"/>
</dbReference>
<sequence>MGQTKSKIASPKNIKKELSIYGYSWQVNRNPPRLKTRDEINVQDFIIKGRKDETIVRVPGTIDGQQFIIDGCENCDFYVMDFCAEVSVDDCKNCRFFIGPVEGSFFIRNCENSKVTVACRQLRTRDCKNIDLILYAQGRPVIESSTNVRFGCFDVFYVGLSEQFKNAQLSIFNNKWNVVHDFTPAEGGALNYSYIHGAKSFDHLKPLHKVAPEFISEQEEELNKTQRLVPLTTGNSDPSIKSNTTIIFLPGKSDEAMRFLQNAHSQYQDKFFVSNSKEWKFSKTEVDQIFANSAKSEELKHAKQESTKGPIIVLAIVEKEPGTLAQCVATCASEKSFYITQDGSESDKLNHYVFNTHTVET</sequence>
<dbReference type="Gene3D" id="3.30.70.141">
    <property type="entry name" value="Nucleoside diphosphate kinase-like domain"/>
    <property type="match status" value="1"/>
</dbReference>
<dbReference type="SUPFAM" id="SSF69340">
    <property type="entry name" value="C-terminal domain of adenylylcyclase associated protein"/>
    <property type="match status" value="1"/>
</dbReference>
<dbReference type="EMBL" id="JAOPGA020000886">
    <property type="protein sequence ID" value="KAL0482735.1"/>
    <property type="molecule type" value="Genomic_DNA"/>
</dbReference>
<dbReference type="InterPro" id="IPR016098">
    <property type="entry name" value="CAP/MinC_C"/>
</dbReference>
<comment type="caution">
    <text evidence="13">The sequence shown here is derived from an EMBL/GenBank/DDBJ whole genome shotgun (WGS) entry which is preliminary data.</text>
</comment>
<evidence type="ECO:0000256" key="8">
    <source>
        <dbReference type="ARBA" id="ARBA00023134"/>
    </source>
</evidence>
<comment type="similarity">
    <text evidence="2">Belongs to the TBCC family.</text>
</comment>
<proteinExistence type="inferred from homology"/>
<evidence type="ECO:0000313" key="13">
    <source>
        <dbReference type="EMBL" id="KAL0482735.1"/>
    </source>
</evidence>
<keyword evidence="5" id="KW-1003">Cell membrane</keyword>
<accession>A0AAW2YZV9</accession>
<dbReference type="InterPro" id="IPR036223">
    <property type="entry name" value="CAP_C_sf"/>
</dbReference>
<dbReference type="InterPro" id="IPR006599">
    <property type="entry name" value="CARP_motif"/>
</dbReference>
<evidence type="ECO:0000256" key="4">
    <source>
        <dbReference type="ARBA" id="ARBA00022468"/>
    </source>
</evidence>